<dbReference type="RefSeq" id="WP_080802505.1">
    <property type="nucleotide sequence ID" value="NZ_LT828543.1"/>
</dbReference>
<evidence type="ECO:0000256" key="1">
    <source>
        <dbReference type="SAM" id="Phobius"/>
    </source>
</evidence>
<evidence type="ECO:0000313" key="3">
    <source>
        <dbReference type="EMBL" id="SLM32573.1"/>
    </source>
</evidence>
<evidence type="ECO:0000313" key="4">
    <source>
        <dbReference type="Proteomes" id="UP000191931"/>
    </source>
</evidence>
<dbReference type="AlphaFoldDB" id="A0A1W1HJE5"/>
<accession>A0A1W1HJE5</accession>
<evidence type="ECO:0000256" key="2">
    <source>
        <dbReference type="SAM" id="SignalP"/>
    </source>
</evidence>
<dbReference type="OrthoDB" id="5419575at2"/>
<gene>
    <name evidence="3" type="ORF">MTBBW1_760037</name>
</gene>
<dbReference type="Proteomes" id="UP000191931">
    <property type="component" value="Unassembled WGS sequence"/>
</dbReference>
<keyword evidence="1" id="KW-0812">Transmembrane</keyword>
<protein>
    <submittedName>
        <fullName evidence="3">Uncharacterized protein</fullName>
    </submittedName>
</protein>
<feature type="chain" id="PRO_5013184475" evidence="2">
    <location>
        <begin position="24"/>
        <end position="245"/>
    </location>
</feature>
<reference evidence="3 4" key="1">
    <citation type="submission" date="2017-03" db="EMBL/GenBank/DDBJ databases">
        <authorList>
            <person name="Afonso C.L."/>
            <person name="Miller P.J."/>
            <person name="Scott M.A."/>
            <person name="Spackman E."/>
            <person name="Goraichik I."/>
            <person name="Dimitrov K.M."/>
            <person name="Suarez D.L."/>
            <person name="Swayne D.E."/>
        </authorList>
    </citation>
    <scope>NUCLEOTIDE SEQUENCE [LARGE SCALE GENOMIC DNA]</scope>
    <source>
        <strain evidence="3">PRJEB14757</strain>
    </source>
</reference>
<sequence>MDDIVKKLLNSISFMLILTLCHANTTAAFEVAPRITDREIVEALTEVKHGQQALNKRMDDMIINFNKRFEEMNANFNKRFEEMNANFNKRFESVDKRFEDINRRFDDINQRFEDINRRFEDINLRFEDMNKRFEDMNKRFDNMHNTMLTLYASTMALIGGLIGYMIWDRKKSTLPLKRKLDQIADAILTVNQTTENLSTLHAELEQHLELRNPSGPVVPRLLKALKELAHTDEKLANVLRSFSLL</sequence>
<keyword evidence="2" id="KW-0732">Signal</keyword>
<dbReference type="EMBL" id="FWEV01000321">
    <property type="protein sequence ID" value="SLM32573.1"/>
    <property type="molecule type" value="Genomic_DNA"/>
</dbReference>
<feature type="signal peptide" evidence="2">
    <location>
        <begin position="1"/>
        <end position="23"/>
    </location>
</feature>
<keyword evidence="1" id="KW-0472">Membrane</keyword>
<feature type="transmembrane region" description="Helical" evidence="1">
    <location>
        <begin position="148"/>
        <end position="167"/>
    </location>
</feature>
<keyword evidence="4" id="KW-1185">Reference proteome</keyword>
<dbReference type="Gene3D" id="3.90.20.10">
    <property type="match status" value="2"/>
</dbReference>
<proteinExistence type="predicted"/>
<organism evidence="3 4">
    <name type="scientific">Desulfamplus magnetovallimortis</name>
    <dbReference type="NCBI Taxonomy" id="1246637"/>
    <lineage>
        <taxon>Bacteria</taxon>
        <taxon>Pseudomonadati</taxon>
        <taxon>Thermodesulfobacteriota</taxon>
        <taxon>Desulfobacteria</taxon>
        <taxon>Desulfobacterales</taxon>
        <taxon>Desulfobacteraceae</taxon>
        <taxon>Desulfamplus</taxon>
    </lineage>
</organism>
<dbReference type="STRING" id="1246637.MTBBW1_760037"/>
<name>A0A1W1HJE5_9BACT</name>
<keyword evidence="1" id="KW-1133">Transmembrane helix</keyword>